<feature type="transmembrane region" description="Helical" evidence="1">
    <location>
        <begin position="81"/>
        <end position="99"/>
    </location>
</feature>
<organism evidence="2 3">
    <name type="scientific">Christiangramia sabulilitoris</name>
    <dbReference type="NCBI Taxonomy" id="2583991"/>
    <lineage>
        <taxon>Bacteria</taxon>
        <taxon>Pseudomonadati</taxon>
        <taxon>Bacteroidota</taxon>
        <taxon>Flavobacteriia</taxon>
        <taxon>Flavobacteriales</taxon>
        <taxon>Flavobacteriaceae</taxon>
        <taxon>Christiangramia</taxon>
    </lineage>
</organism>
<reference evidence="2 3" key="1">
    <citation type="submission" date="2019-06" db="EMBL/GenBank/DDBJ databases">
        <title>Gramella sabulilitoris sp. nov., isolated from a marine sand.</title>
        <authorList>
            <person name="Yoon J.-H."/>
        </authorList>
    </citation>
    <scope>NUCLEOTIDE SEQUENCE [LARGE SCALE GENOMIC DNA]</scope>
    <source>
        <strain evidence="2 3">HSMS-1</strain>
    </source>
</reference>
<accession>A0A550I029</accession>
<evidence type="ECO:0000313" key="3">
    <source>
        <dbReference type="Proteomes" id="UP000315131"/>
    </source>
</evidence>
<feature type="transmembrane region" description="Helical" evidence="1">
    <location>
        <begin position="182"/>
        <end position="202"/>
    </location>
</feature>
<feature type="transmembrane region" description="Helical" evidence="1">
    <location>
        <begin position="40"/>
        <end position="60"/>
    </location>
</feature>
<keyword evidence="1" id="KW-0812">Transmembrane</keyword>
<dbReference type="OrthoDB" id="9786064at2"/>
<comment type="caution">
    <text evidence="2">The sequence shown here is derived from an EMBL/GenBank/DDBJ whole genome shotgun (WGS) entry which is preliminary data.</text>
</comment>
<dbReference type="RefSeq" id="WP_143411528.1">
    <property type="nucleotide sequence ID" value="NZ_VHSF01000003.1"/>
</dbReference>
<dbReference type="Proteomes" id="UP000315131">
    <property type="component" value="Unassembled WGS sequence"/>
</dbReference>
<evidence type="ECO:0008006" key="4">
    <source>
        <dbReference type="Google" id="ProtNLM"/>
    </source>
</evidence>
<proteinExistence type="predicted"/>
<feature type="transmembrane region" description="Helical" evidence="1">
    <location>
        <begin position="105"/>
        <end position="124"/>
    </location>
</feature>
<protein>
    <recommendedName>
        <fullName evidence="4">PA-phosphatase</fullName>
    </recommendedName>
</protein>
<dbReference type="EMBL" id="VHSF01000003">
    <property type="protein sequence ID" value="TRO64332.1"/>
    <property type="molecule type" value="Genomic_DNA"/>
</dbReference>
<keyword evidence="3" id="KW-1185">Reference proteome</keyword>
<feature type="transmembrane region" description="Helical" evidence="1">
    <location>
        <begin position="136"/>
        <end position="162"/>
    </location>
</feature>
<gene>
    <name evidence="2" type="ORF">FGM01_12630</name>
</gene>
<sequence>MRILLKLVSYLFHPLWMPFAGSLFYFTFTPRFFPREIIEAKLLAISIITIFIPVVFYFLLKNLGKAESIFLENVKERQWPLFFFILLNIMVLNQVLNIYNYPGLFYYFTGILLTTIITYLFTWLRMKISLHMAGIGGLLMFIIGFCTYFHLYFIYTISFLIVASGLSASSRLYYKAHTKWELFLGFLAGLIPQLALFSFWFTEYRMSDLFSR</sequence>
<evidence type="ECO:0000313" key="2">
    <source>
        <dbReference type="EMBL" id="TRO64332.1"/>
    </source>
</evidence>
<feature type="transmembrane region" description="Helical" evidence="1">
    <location>
        <begin position="7"/>
        <end position="28"/>
    </location>
</feature>
<name>A0A550I029_9FLAO</name>
<evidence type="ECO:0000256" key="1">
    <source>
        <dbReference type="SAM" id="Phobius"/>
    </source>
</evidence>
<dbReference type="AlphaFoldDB" id="A0A550I029"/>
<keyword evidence="1" id="KW-0472">Membrane</keyword>
<keyword evidence="1" id="KW-1133">Transmembrane helix</keyword>